<dbReference type="InterPro" id="IPR001466">
    <property type="entry name" value="Beta-lactam-related"/>
</dbReference>
<dbReference type="OrthoDB" id="5946976at2759"/>
<dbReference type="AlphaFoldDB" id="A0A9P6G3R9"/>
<accession>A0A9P6G3R9</accession>
<protein>
    <recommendedName>
        <fullName evidence="1">Beta-lactamase-related domain-containing protein</fullName>
    </recommendedName>
</protein>
<comment type="caution">
    <text evidence="2">The sequence shown here is derived from an EMBL/GenBank/DDBJ whole genome shotgun (WGS) entry which is preliminary data.</text>
</comment>
<evidence type="ECO:0000259" key="1">
    <source>
        <dbReference type="Pfam" id="PF00144"/>
    </source>
</evidence>
<feature type="domain" description="Beta-lactamase-related" evidence="1">
    <location>
        <begin position="89"/>
        <end position="482"/>
    </location>
</feature>
<evidence type="ECO:0000313" key="3">
    <source>
        <dbReference type="Proteomes" id="UP000780801"/>
    </source>
</evidence>
<dbReference type="EMBL" id="JAABOA010000015">
    <property type="protein sequence ID" value="KAF9586594.1"/>
    <property type="molecule type" value="Genomic_DNA"/>
</dbReference>
<dbReference type="SUPFAM" id="SSF56601">
    <property type="entry name" value="beta-lactamase/transpeptidase-like"/>
    <property type="match status" value="1"/>
</dbReference>
<dbReference type="InterPro" id="IPR012338">
    <property type="entry name" value="Beta-lactam/transpept-like"/>
</dbReference>
<keyword evidence="3" id="KW-1185">Reference proteome</keyword>
<name>A0A9P6G3R9_9FUNG</name>
<dbReference type="PANTHER" id="PTHR43319:SF3">
    <property type="entry name" value="BETA-LACTAMASE-RELATED DOMAIN-CONTAINING PROTEIN"/>
    <property type="match status" value="1"/>
</dbReference>
<dbReference type="Proteomes" id="UP000780801">
    <property type="component" value="Unassembled WGS sequence"/>
</dbReference>
<sequence length="504" mass="56833">MADKGEFAAAGAAPTRRFFFPRLSLFQWFIRLLPAVVYALWAYSRQGPFQSSACIHFSIGCPRSSANLSGLLDRPEHYGQVVRYYGSLFQAHEDLGGTFAVFVDGKPVIDVHAGSKDLKMTEPYTNRTLQQVYSSGKMVEGLVIARLVQRGLLDYEKRITEYWPEFGQNGKEDVRLVDLMVHESGVFFPDDDGLETPMAWADLLDEETFSERLARQKHEFGGEATRAYMAISRGWYLNEIVRRVDPHGRTISQIAEQELMQDYKDVELYYSQLPNEQDWDERLSPMHDYPRLRLLGRLVLPTWFQTNKYVGHPGLKPLHALVSEIILGPFKKTIASRAVAPSMARLPHLFRTKEAHAVESTSFSLKTNAHSLAKLAAMMANKGASLNPEQEPDLLDRETYELATTFHSLKPCKVTTESLPLSRGGWVKSRNFYGDGPLKGVEVQGWAGAGGSLVVWIEELNIGFSYVTNAFGPPETVLGDYRSKILLDRVVYARKSELGLLEKK</sequence>
<evidence type="ECO:0000313" key="2">
    <source>
        <dbReference type="EMBL" id="KAF9586594.1"/>
    </source>
</evidence>
<dbReference type="PANTHER" id="PTHR43319">
    <property type="entry name" value="BETA-LACTAMASE-RELATED"/>
    <property type="match status" value="1"/>
</dbReference>
<proteinExistence type="predicted"/>
<reference evidence="2" key="1">
    <citation type="journal article" date="2020" name="Fungal Divers.">
        <title>Resolving the Mortierellaceae phylogeny through synthesis of multi-gene phylogenetics and phylogenomics.</title>
        <authorList>
            <person name="Vandepol N."/>
            <person name="Liber J."/>
            <person name="Desiro A."/>
            <person name="Na H."/>
            <person name="Kennedy M."/>
            <person name="Barry K."/>
            <person name="Grigoriev I.V."/>
            <person name="Miller A.N."/>
            <person name="O'Donnell K."/>
            <person name="Stajich J.E."/>
            <person name="Bonito G."/>
        </authorList>
    </citation>
    <scope>NUCLEOTIDE SEQUENCE</scope>
    <source>
        <strain evidence="2">KOD1015</strain>
    </source>
</reference>
<dbReference type="InterPro" id="IPR052907">
    <property type="entry name" value="Beta-lactamase/esterase"/>
</dbReference>
<gene>
    <name evidence="2" type="ORF">BGW38_001565</name>
</gene>
<dbReference type="Gene3D" id="3.40.710.10">
    <property type="entry name" value="DD-peptidase/beta-lactamase superfamily"/>
    <property type="match status" value="1"/>
</dbReference>
<dbReference type="Pfam" id="PF00144">
    <property type="entry name" value="Beta-lactamase"/>
    <property type="match status" value="1"/>
</dbReference>
<organism evidence="2 3">
    <name type="scientific">Lunasporangiospora selenospora</name>
    <dbReference type="NCBI Taxonomy" id="979761"/>
    <lineage>
        <taxon>Eukaryota</taxon>
        <taxon>Fungi</taxon>
        <taxon>Fungi incertae sedis</taxon>
        <taxon>Mucoromycota</taxon>
        <taxon>Mortierellomycotina</taxon>
        <taxon>Mortierellomycetes</taxon>
        <taxon>Mortierellales</taxon>
        <taxon>Mortierellaceae</taxon>
        <taxon>Lunasporangiospora</taxon>
    </lineage>
</organism>